<accession>A0A7J7EDI1</accession>
<keyword evidence="4" id="KW-0143">Chaperone</keyword>
<dbReference type="InterPro" id="IPR001580">
    <property type="entry name" value="Calret/calnex"/>
</dbReference>
<feature type="signal peptide" evidence="4">
    <location>
        <begin position="1"/>
        <end position="19"/>
    </location>
</feature>
<gene>
    <name evidence="5" type="ORF">HPG69_017519</name>
</gene>
<comment type="caution">
    <text evidence="5">The sequence shown here is derived from an EMBL/GenBank/DDBJ whole genome shotgun (WGS) entry which is preliminary data.</text>
</comment>
<dbReference type="InterPro" id="IPR013320">
    <property type="entry name" value="ConA-like_dom_sf"/>
</dbReference>
<name>A0A7J7EDI1_DICBM</name>
<evidence type="ECO:0000256" key="1">
    <source>
        <dbReference type="ARBA" id="ARBA00004240"/>
    </source>
</evidence>
<organism evidence="5 6">
    <name type="scientific">Diceros bicornis minor</name>
    <name type="common">South-central black rhinoceros</name>
    <dbReference type="NCBI Taxonomy" id="77932"/>
    <lineage>
        <taxon>Eukaryota</taxon>
        <taxon>Metazoa</taxon>
        <taxon>Chordata</taxon>
        <taxon>Craniata</taxon>
        <taxon>Vertebrata</taxon>
        <taxon>Euteleostomi</taxon>
        <taxon>Mammalia</taxon>
        <taxon>Eutheria</taxon>
        <taxon>Laurasiatheria</taxon>
        <taxon>Perissodactyla</taxon>
        <taxon>Rhinocerotidae</taxon>
        <taxon>Diceros</taxon>
    </lineage>
</organism>
<dbReference type="PANTHER" id="PTHR11073">
    <property type="entry name" value="CALRETICULIN AND CALNEXIN"/>
    <property type="match status" value="1"/>
</dbReference>
<dbReference type="AlphaFoldDB" id="A0A7J7EDI1"/>
<evidence type="ECO:0000313" key="6">
    <source>
        <dbReference type="Proteomes" id="UP000551758"/>
    </source>
</evidence>
<dbReference type="EMBL" id="JACDTQ010003584">
    <property type="protein sequence ID" value="KAF5913743.1"/>
    <property type="molecule type" value="Genomic_DNA"/>
</dbReference>
<comment type="similarity">
    <text evidence="2 4">Belongs to the calreticulin family.</text>
</comment>
<proteinExistence type="inferred from homology"/>
<dbReference type="GO" id="GO:0051082">
    <property type="term" value="F:unfolded protein binding"/>
    <property type="evidence" value="ECO:0007669"/>
    <property type="project" value="InterPro"/>
</dbReference>
<evidence type="ECO:0000256" key="3">
    <source>
        <dbReference type="ARBA" id="ARBA00022824"/>
    </source>
</evidence>
<evidence type="ECO:0000313" key="5">
    <source>
        <dbReference type="EMBL" id="KAF5913743.1"/>
    </source>
</evidence>
<evidence type="ECO:0000256" key="4">
    <source>
        <dbReference type="RuleBase" id="RU362126"/>
    </source>
</evidence>
<dbReference type="PROSITE" id="PS00803">
    <property type="entry name" value="CALRETICULIN_1"/>
    <property type="match status" value="1"/>
</dbReference>
<dbReference type="GO" id="GO:0005789">
    <property type="term" value="C:endoplasmic reticulum membrane"/>
    <property type="evidence" value="ECO:0007669"/>
    <property type="project" value="TreeGrafter"/>
</dbReference>
<dbReference type="Pfam" id="PF00262">
    <property type="entry name" value="Calreticulin"/>
    <property type="match status" value="1"/>
</dbReference>
<keyword evidence="6" id="KW-1185">Reference proteome</keyword>
<dbReference type="Proteomes" id="UP000551758">
    <property type="component" value="Unassembled WGS sequence"/>
</dbReference>
<evidence type="ECO:0000256" key="2">
    <source>
        <dbReference type="ARBA" id="ARBA00010983"/>
    </source>
</evidence>
<dbReference type="GO" id="GO:0005509">
    <property type="term" value="F:calcium ion binding"/>
    <property type="evidence" value="ECO:0007669"/>
    <property type="project" value="InterPro"/>
</dbReference>
<feature type="chain" id="PRO_5029946200" evidence="4">
    <location>
        <begin position="20"/>
        <end position="304"/>
    </location>
</feature>
<protein>
    <submittedName>
        <fullName evidence="5">Uncharacterized protein</fullName>
    </submittedName>
</protein>
<dbReference type="InterPro" id="IPR018124">
    <property type="entry name" value="Calret/calnex_CS"/>
</dbReference>
<dbReference type="GO" id="GO:0036503">
    <property type="term" value="P:ERAD pathway"/>
    <property type="evidence" value="ECO:0007669"/>
    <property type="project" value="TreeGrafter"/>
</dbReference>
<dbReference type="GO" id="GO:0006457">
    <property type="term" value="P:protein folding"/>
    <property type="evidence" value="ECO:0007669"/>
    <property type="project" value="InterPro"/>
</dbReference>
<keyword evidence="3 4" id="KW-0256">Endoplasmic reticulum</keyword>
<sequence>MVAARVPLWAVCVLRMTVATVYFQEEFLDGGETPVVAHTELSGGRPKSPLAPAFRRGVERWRNRWVQSANDSQFGHFRLSSGKFYGHKEKDKGLQTTQNGRFYAISARFKPFSNKGKTLVIQYTVKHEQKMDCGGGYIKVFPADIDQKNLNGKSQYYIMFGFASQNPQGWVQARVSGSETERHPDALDPIFVDLISRKFMLSYISRISITQTRNQSDVSGLAWGFSREAARGRRGLVRPLVHGPVEGKYLASALPTLNVSDRKQGPVPWGVPGTQSSSVCGLHESRWEARVCLEITDRLEGKHP</sequence>
<dbReference type="PANTHER" id="PTHR11073:SF3">
    <property type="entry name" value="CALRETICULIN-3"/>
    <property type="match status" value="1"/>
</dbReference>
<comment type="subcellular location">
    <subcellularLocation>
        <location evidence="1">Endoplasmic reticulum</location>
    </subcellularLocation>
</comment>
<reference evidence="5 6" key="1">
    <citation type="journal article" date="2020" name="Mol. Biol. Evol.">
        <title>Interspecific Gene Flow and the Evolution of Specialization in Black and White Rhinoceros.</title>
        <authorList>
            <person name="Moodley Y."/>
            <person name="Westbury M.V."/>
            <person name="Russo I.M."/>
            <person name="Gopalakrishnan S."/>
            <person name="Rakotoarivelo A."/>
            <person name="Olsen R.A."/>
            <person name="Prost S."/>
            <person name="Tunstall T."/>
            <person name="Ryder O.A."/>
            <person name="Dalen L."/>
            <person name="Bruford M.W."/>
        </authorList>
    </citation>
    <scope>NUCLEOTIDE SEQUENCE [LARGE SCALE GENOMIC DNA]</scope>
    <source>
        <strain evidence="5">SBR-YM</strain>
        <tissue evidence="5">Skin</tissue>
    </source>
</reference>
<keyword evidence="4" id="KW-0732">Signal</keyword>
<dbReference type="SUPFAM" id="SSF49899">
    <property type="entry name" value="Concanavalin A-like lectins/glucanases"/>
    <property type="match status" value="1"/>
</dbReference>
<dbReference type="Gene3D" id="2.60.120.200">
    <property type="match status" value="1"/>
</dbReference>